<evidence type="ECO:0000256" key="4">
    <source>
        <dbReference type="ARBA" id="ARBA00022729"/>
    </source>
</evidence>
<dbReference type="CDD" id="cd01005">
    <property type="entry name" value="PBP2_CysP"/>
    <property type="match status" value="1"/>
</dbReference>
<evidence type="ECO:0000256" key="5">
    <source>
        <dbReference type="ARBA" id="ARBA00022764"/>
    </source>
</evidence>
<comment type="caution">
    <text evidence="7">The sequence shown here is derived from an EMBL/GenBank/DDBJ whole genome shotgun (WGS) entry which is preliminary data.</text>
</comment>
<dbReference type="PANTHER" id="PTHR30368">
    <property type="entry name" value="SULFATE-BINDING PROTEIN"/>
    <property type="match status" value="1"/>
</dbReference>
<evidence type="ECO:0000256" key="6">
    <source>
        <dbReference type="SAM" id="SignalP"/>
    </source>
</evidence>
<name>A0A7C3PJK9_9CYAN</name>
<feature type="signal peptide" evidence="6">
    <location>
        <begin position="1"/>
        <end position="29"/>
    </location>
</feature>
<protein>
    <submittedName>
        <fullName evidence="7">Sulfate ABC transporter substrate-binding protein</fullName>
    </submittedName>
</protein>
<sequence length="362" mass="39414">MAQRLKLTSLKGFVSLFMLGALLSVVVAACSSNPASTDANVPGAGTATAQKQDVELTLVAYAVPKAAHDAIIPKFVEKWKAEKGQNVTFRQSYGGSGSQTRAIIDGLEADVVHLAIGADVNKLVKAGFVNENWTQRVPNNGIVGETVAAIITREGNPKNITSFADLTKEGVKWVTADPKTSGGARWNYFALWNYAKKNGADDAKALDFVTQAYKNVAVLAKDARESTDAFAKQGQGDALVNYENEVILAKQKGEKLDYVVPEINLSIDTPTTVVDKNVDKHGTREVAEAFVEYLFTPEAQREFAKVGFRPLGDLGKEKEFTEQFPEVKQLGRIDEYGGWKTAQKIFEDEGTFDKIRSQLGKS</sequence>
<dbReference type="AlphaFoldDB" id="A0A7C3PJK9"/>
<dbReference type="GO" id="GO:0140104">
    <property type="term" value="F:molecular carrier activity"/>
    <property type="evidence" value="ECO:0007669"/>
    <property type="project" value="InterPro"/>
</dbReference>
<dbReference type="NCBIfam" id="TIGR00971">
    <property type="entry name" value="3a0106s03"/>
    <property type="match status" value="1"/>
</dbReference>
<accession>A0A7C3PJK9</accession>
<evidence type="ECO:0000313" key="7">
    <source>
        <dbReference type="EMBL" id="HFM99416.1"/>
    </source>
</evidence>
<comment type="similarity">
    <text evidence="2">Belongs to the prokaryotic sulfate-binding protein family.</text>
</comment>
<feature type="chain" id="PRO_5028323995" evidence="6">
    <location>
        <begin position="30"/>
        <end position="362"/>
    </location>
</feature>
<evidence type="ECO:0000256" key="1">
    <source>
        <dbReference type="ARBA" id="ARBA00004418"/>
    </source>
</evidence>
<dbReference type="SUPFAM" id="SSF53850">
    <property type="entry name" value="Periplasmic binding protein-like II"/>
    <property type="match status" value="1"/>
</dbReference>
<dbReference type="GO" id="GO:1902358">
    <property type="term" value="P:sulfate transmembrane transport"/>
    <property type="evidence" value="ECO:0007669"/>
    <property type="project" value="InterPro"/>
</dbReference>
<gene>
    <name evidence="7" type="ORF">ENR64_16965</name>
</gene>
<keyword evidence="5" id="KW-0574">Periplasm</keyword>
<reference evidence="7" key="1">
    <citation type="journal article" date="2020" name="mSystems">
        <title>Genome- and Community-Level Interaction Insights into Carbon Utilization and Element Cycling Functions of Hydrothermarchaeota in Hydrothermal Sediment.</title>
        <authorList>
            <person name="Zhou Z."/>
            <person name="Liu Y."/>
            <person name="Xu W."/>
            <person name="Pan J."/>
            <person name="Luo Z.H."/>
            <person name="Li M."/>
        </authorList>
    </citation>
    <scope>NUCLEOTIDE SEQUENCE [LARGE SCALE GENOMIC DNA]</scope>
    <source>
        <strain evidence="7">SpSt-418</strain>
    </source>
</reference>
<proteinExistence type="inferred from homology"/>
<evidence type="ECO:0000256" key="2">
    <source>
        <dbReference type="ARBA" id="ARBA00006099"/>
    </source>
</evidence>
<dbReference type="GO" id="GO:0042597">
    <property type="term" value="C:periplasmic space"/>
    <property type="evidence" value="ECO:0007669"/>
    <property type="project" value="UniProtKB-SubCell"/>
</dbReference>
<evidence type="ECO:0000256" key="3">
    <source>
        <dbReference type="ARBA" id="ARBA00022448"/>
    </source>
</evidence>
<dbReference type="Gene3D" id="3.40.190.10">
    <property type="entry name" value="Periplasmic binding protein-like II"/>
    <property type="match status" value="2"/>
</dbReference>
<dbReference type="EMBL" id="DSRU01000242">
    <property type="protein sequence ID" value="HFM99416.1"/>
    <property type="molecule type" value="Genomic_DNA"/>
</dbReference>
<keyword evidence="4 6" id="KW-0732">Signal</keyword>
<dbReference type="Pfam" id="PF13531">
    <property type="entry name" value="SBP_bac_11"/>
    <property type="match status" value="1"/>
</dbReference>
<keyword evidence="3" id="KW-0813">Transport</keyword>
<dbReference type="InterPro" id="IPR005669">
    <property type="entry name" value="Thiosulph/SO4-bd"/>
</dbReference>
<comment type="subcellular location">
    <subcellularLocation>
        <location evidence="1">Periplasm</location>
    </subcellularLocation>
</comment>
<organism evidence="7">
    <name type="scientific">Oscillatoriales cyanobacterium SpSt-418</name>
    <dbReference type="NCBI Taxonomy" id="2282169"/>
    <lineage>
        <taxon>Bacteria</taxon>
        <taxon>Bacillati</taxon>
        <taxon>Cyanobacteriota</taxon>
        <taxon>Cyanophyceae</taxon>
        <taxon>Oscillatoriophycideae</taxon>
        <taxon>Oscillatoriales</taxon>
    </lineage>
</organism>
<dbReference type="PROSITE" id="PS51257">
    <property type="entry name" value="PROKAR_LIPOPROTEIN"/>
    <property type="match status" value="1"/>
</dbReference>
<dbReference type="PANTHER" id="PTHR30368:SF2">
    <property type="entry name" value="SULFATE-BINDING PROTEIN"/>
    <property type="match status" value="1"/>
</dbReference>